<comment type="caution">
    <text evidence="2">The sequence shown here is derived from an EMBL/GenBank/DDBJ whole genome shotgun (WGS) entry which is preliminary data.</text>
</comment>
<dbReference type="AlphaFoldDB" id="A0A1M2VGA8"/>
<accession>A0A1M2VGA8</accession>
<feature type="signal peptide" evidence="1">
    <location>
        <begin position="1"/>
        <end position="20"/>
    </location>
</feature>
<reference evidence="2 3" key="1">
    <citation type="submission" date="2016-10" db="EMBL/GenBank/DDBJ databases">
        <title>Genome sequence of the basidiomycete white-rot fungus Trametes pubescens.</title>
        <authorList>
            <person name="Makela M.R."/>
            <person name="Granchi Z."/>
            <person name="Peng M."/>
            <person name="De Vries R.P."/>
            <person name="Grigoriev I."/>
            <person name="Riley R."/>
            <person name="Hilden K."/>
        </authorList>
    </citation>
    <scope>NUCLEOTIDE SEQUENCE [LARGE SCALE GENOMIC DNA]</scope>
    <source>
        <strain evidence="2 3">FBCC735</strain>
    </source>
</reference>
<evidence type="ECO:0000256" key="1">
    <source>
        <dbReference type="SAM" id="SignalP"/>
    </source>
</evidence>
<gene>
    <name evidence="2" type="ORF">TRAPUB_2502</name>
</gene>
<dbReference type="Proteomes" id="UP000184267">
    <property type="component" value="Unassembled WGS sequence"/>
</dbReference>
<keyword evidence="3" id="KW-1185">Reference proteome</keyword>
<evidence type="ECO:0000313" key="3">
    <source>
        <dbReference type="Proteomes" id="UP000184267"/>
    </source>
</evidence>
<protein>
    <submittedName>
        <fullName evidence="2">Uncharacterized protein</fullName>
    </submittedName>
</protein>
<sequence>MQFTLNLFLFLSVFTLAVNAVPVVDGFHAREVDGCPNQDIEGGSPDTCF</sequence>
<organism evidence="2 3">
    <name type="scientific">Trametes pubescens</name>
    <name type="common">White-rot fungus</name>
    <dbReference type="NCBI Taxonomy" id="154538"/>
    <lineage>
        <taxon>Eukaryota</taxon>
        <taxon>Fungi</taxon>
        <taxon>Dikarya</taxon>
        <taxon>Basidiomycota</taxon>
        <taxon>Agaricomycotina</taxon>
        <taxon>Agaricomycetes</taxon>
        <taxon>Polyporales</taxon>
        <taxon>Polyporaceae</taxon>
        <taxon>Trametes</taxon>
    </lineage>
</organism>
<name>A0A1M2VGA8_TRAPU</name>
<keyword evidence="1" id="KW-0732">Signal</keyword>
<evidence type="ECO:0000313" key="2">
    <source>
        <dbReference type="EMBL" id="OJT06644.1"/>
    </source>
</evidence>
<feature type="chain" id="PRO_5012679726" evidence="1">
    <location>
        <begin position="21"/>
        <end position="49"/>
    </location>
</feature>
<proteinExistence type="predicted"/>
<dbReference type="EMBL" id="MNAD01001287">
    <property type="protein sequence ID" value="OJT06644.1"/>
    <property type="molecule type" value="Genomic_DNA"/>
</dbReference>